<dbReference type="AlphaFoldDB" id="Q1MS65"/>
<evidence type="ECO:0000313" key="2">
    <source>
        <dbReference type="Proteomes" id="UP000002430"/>
    </source>
</evidence>
<dbReference type="HOGENOM" id="CLU_090946_0_0_7"/>
<dbReference type="STRING" id="363253.LI0104"/>
<gene>
    <name evidence="1" type="ordered locus">LI0104</name>
</gene>
<dbReference type="EMBL" id="AM180252">
    <property type="protein sequence ID" value="CAJ54160.1"/>
    <property type="molecule type" value="Genomic_DNA"/>
</dbReference>
<name>Q1MS65_LAWIP</name>
<dbReference type="Proteomes" id="UP000002430">
    <property type="component" value="Chromosome"/>
</dbReference>
<reference evidence="1 2" key="1">
    <citation type="submission" date="2005-11" db="EMBL/GenBank/DDBJ databases">
        <title>The complete genome sequence of Lawsonia intracellularis: the causative agent of proliferative enteropathy.</title>
        <authorList>
            <person name="Kaur K."/>
            <person name="Zhang Q."/>
            <person name="Beckler D."/>
            <person name="Munir S."/>
            <person name="Li L."/>
            <person name="Kinsley K."/>
            <person name="Herron L."/>
            <person name="Peterson A."/>
            <person name="May B."/>
            <person name="Singh S."/>
            <person name="Gebhart C."/>
            <person name="Kapur V."/>
        </authorList>
    </citation>
    <scope>NUCLEOTIDE SEQUENCE [LARGE SCALE GENOMIC DNA]</scope>
    <source>
        <strain evidence="1 2">PHE/MN1-00</strain>
    </source>
</reference>
<dbReference type="eggNOG" id="ENOG5030MB2">
    <property type="taxonomic scope" value="Bacteria"/>
</dbReference>
<organism evidence="1 2">
    <name type="scientific">Lawsonia intracellularis (strain PHE/MN1-00)</name>
    <dbReference type="NCBI Taxonomy" id="363253"/>
    <lineage>
        <taxon>Bacteria</taxon>
        <taxon>Pseudomonadati</taxon>
        <taxon>Thermodesulfobacteriota</taxon>
        <taxon>Desulfovibrionia</taxon>
        <taxon>Desulfovibrionales</taxon>
        <taxon>Desulfovibrionaceae</taxon>
        <taxon>Lawsonia</taxon>
    </lineage>
</organism>
<dbReference type="OrthoDB" id="5458492at2"/>
<dbReference type="RefSeq" id="WP_011526187.1">
    <property type="nucleotide sequence ID" value="NC_008011.1"/>
</dbReference>
<dbReference type="KEGG" id="lip:LI0104"/>
<protein>
    <submittedName>
        <fullName evidence="1">NA</fullName>
    </submittedName>
</protein>
<keyword evidence="2" id="KW-1185">Reference proteome</keyword>
<sequence>MKSWFVIFLGIILLLYYPFIGVGKQTPRNSLLKIQYAIDSHNFELFEEYVDINGLLNQGVEYFFCSLTTVKDTSKLPSLLYLLANTIQVPQYAAQVRSLFISELYLFIKYGISSGLFAGHELLDEPTGLLTPYISKISLGRKELLFSNSEKVLAKMYKQKRDIVVPIQIKDYGNGRQYPVLLGMSFCNGMWKVTTIKNLPELCKKFEEEYLHN</sequence>
<accession>Q1MS65</accession>
<proteinExistence type="predicted"/>
<evidence type="ECO:0000313" key="1">
    <source>
        <dbReference type="EMBL" id="CAJ54160.1"/>
    </source>
</evidence>